<accession>A0A561VY27</accession>
<sequence length="126" mass="14392">MNPNPRGIYYVLEFGFLWLIFLAGVESYALSIVGNYDFQLNPLANKWRMSLKSDPARFARTAIDVGVLVAFTFPALLGKIRYVGLVEQDDSSAAERASDARQRRLIRIQILYGLVIYFFVRYSLSD</sequence>
<dbReference type="Proteomes" id="UP000317685">
    <property type="component" value="Unassembled WGS sequence"/>
</dbReference>
<dbReference type="EMBL" id="VIWZ01000001">
    <property type="protein sequence ID" value="TWG16526.1"/>
    <property type="molecule type" value="Genomic_DNA"/>
</dbReference>
<feature type="transmembrane region" description="Helical" evidence="1">
    <location>
        <begin position="7"/>
        <end position="30"/>
    </location>
</feature>
<dbReference type="AlphaFoldDB" id="A0A561VY27"/>
<keyword evidence="1" id="KW-0472">Membrane</keyword>
<evidence type="ECO:0000313" key="3">
    <source>
        <dbReference type="Proteomes" id="UP000317685"/>
    </source>
</evidence>
<comment type="caution">
    <text evidence="2">The sequence shown here is derived from an EMBL/GenBank/DDBJ whole genome shotgun (WGS) entry which is preliminary data.</text>
</comment>
<feature type="transmembrane region" description="Helical" evidence="1">
    <location>
        <begin position="58"/>
        <end position="77"/>
    </location>
</feature>
<keyword evidence="3" id="KW-1185">Reference proteome</keyword>
<feature type="transmembrane region" description="Helical" evidence="1">
    <location>
        <begin position="105"/>
        <end position="124"/>
    </location>
</feature>
<organism evidence="2 3">
    <name type="scientific">Micromonospora taraxaci</name>
    <dbReference type="NCBI Taxonomy" id="1316803"/>
    <lineage>
        <taxon>Bacteria</taxon>
        <taxon>Bacillati</taxon>
        <taxon>Actinomycetota</taxon>
        <taxon>Actinomycetes</taxon>
        <taxon>Micromonosporales</taxon>
        <taxon>Micromonosporaceae</taxon>
        <taxon>Micromonospora</taxon>
    </lineage>
</organism>
<evidence type="ECO:0000256" key="1">
    <source>
        <dbReference type="SAM" id="Phobius"/>
    </source>
</evidence>
<name>A0A561VY27_9ACTN</name>
<evidence type="ECO:0000313" key="2">
    <source>
        <dbReference type="EMBL" id="TWG16526.1"/>
    </source>
</evidence>
<keyword evidence="1" id="KW-1133">Transmembrane helix</keyword>
<proteinExistence type="predicted"/>
<protein>
    <submittedName>
        <fullName evidence="2">Uncharacterized protein</fullName>
    </submittedName>
</protein>
<reference evidence="2 3" key="1">
    <citation type="submission" date="2019-06" db="EMBL/GenBank/DDBJ databases">
        <title>Sequencing the genomes of 1000 actinobacteria strains.</title>
        <authorList>
            <person name="Klenk H.-P."/>
        </authorList>
    </citation>
    <scope>NUCLEOTIDE SEQUENCE [LARGE SCALE GENOMIC DNA]</scope>
    <source>
        <strain evidence="2 3">DSM 45885</strain>
    </source>
</reference>
<gene>
    <name evidence="2" type="ORF">FHU34_111865</name>
</gene>
<keyword evidence="1" id="KW-0812">Transmembrane</keyword>